<evidence type="ECO:0000256" key="1">
    <source>
        <dbReference type="ARBA" id="ARBA00003257"/>
    </source>
</evidence>
<comment type="similarity">
    <text evidence="10">Belongs to the complex I subunit 5 family.</text>
</comment>
<dbReference type="GO" id="GO:0042773">
    <property type="term" value="P:ATP synthesis coupled electron transport"/>
    <property type="evidence" value="ECO:0007669"/>
    <property type="project" value="InterPro"/>
</dbReference>
<dbReference type="GO" id="GO:0016020">
    <property type="term" value="C:membrane"/>
    <property type="evidence" value="ECO:0007669"/>
    <property type="project" value="UniProtKB-SubCell"/>
</dbReference>
<feature type="transmembrane region" description="Helical" evidence="10">
    <location>
        <begin position="85"/>
        <end position="103"/>
    </location>
</feature>
<dbReference type="InterPro" id="IPR003945">
    <property type="entry name" value="NU5C-like"/>
</dbReference>
<dbReference type="InterPro" id="IPR001750">
    <property type="entry name" value="ND/Mrp_TM"/>
</dbReference>
<evidence type="ECO:0000259" key="12">
    <source>
        <dbReference type="Pfam" id="PF00662"/>
    </source>
</evidence>
<reference evidence="13" key="2">
    <citation type="submission" date="2022-02" db="EMBL/GenBank/DDBJ databases">
        <authorList>
            <person name="Shu X.H."/>
            <person name="Li Z.K."/>
            <person name="Tang P."/>
            <person name="Chen X.X."/>
        </authorList>
    </citation>
    <scope>NUCLEOTIDE SEQUENCE</scope>
</reference>
<evidence type="ECO:0000256" key="8">
    <source>
        <dbReference type="ARBA" id="ARBA00023136"/>
    </source>
</evidence>
<gene>
    <name evidence="13" type="primary">nad5</name>
</gene>
<name>A0A9E8GDI8_9HYME</name>
<dbReference type="Pfam" id="PF00662">
    <property type="entry name" value="Proton_antipo_N"/>
    <property type="match status" value="1"/>
</dbReference>
<evidence type="ECO:0000313" key="13">
    <source>
        <dbReference type="EMBL" id="UZT67466.1"/>
    </source>
</evidence>
<keyword evidence="10" id="KW-0520">NAD</keyword>
<evidence type="ECO:0000256" key="10">
    <source>
        <dbReference type="RuleBase" id="RU003404"/>
    </source>
</evidence>
<protein>
    <recommendedName>
        <fullName evidence="4 10">NADH-ubiquinone oxidoreductase chain 5</fullName>
        <ecNumber evidence="3 10">7.1.1.2</ecNumber>
    </recommendedName>
</protein>
<dbReference type="InterPro" id="IPR001516">
    <property type="entry name" value="Proton_antipo_N"/>
</dbReference>
<evidence type="ECO:0000256" key="4">
    <source>
        <dbReference type="ARBA" id="ARBA00021096"/>
    </source>
</evidence>
<dbReference type="GO" id="GO:0015990">
    <property type="term" value="P:electron transport coupled proton transport"/>
    <property type="evidence" value="ECO:0007669"/>
    <property type="project" value="TreeGrafter"/>
</dbReference>
<dbReference type="Pfam" id="PF00361">
    <property type="entry name" value="Proton_antipo_M"/>
    <property type="match status" value="1"/>
</dbReference>
<keyword evidence="10" id="KW-0830">Ubiquinone</keyword>
<evidence type="ECO:0000256" key="6">
    <source>
        <dbReference type="ARBA" id="ARBA00022982"/>
    </source>
</evidence>
<dbReference type="AlphaFoldDB" id="A0A9E8GDI8"/>
<evidence type="ECO:0000259" key="11">
    <source>
        <dbReference type="Pfam" id="PF00361"/>
    </source>
</evidence>
<dbReference type="PANTHER" id="PTHR42829:SF2">
    <property type="entry name" value="NADH-UBIQUINONE OXIDOREDUCTASE CHAIN 5"/>
    <property type="match status" value="1"/>
</dbReference>
<organism evidence="13">
    <name type="scientific">Pujadella villari</name>
    <dbReference type="NCBI Taxonomy" id="2943468"/>
    <lineage>
        <taxon>Eukaryota</taxon>
        <taxon>Metazoa</taxon>
        <taxon>Ecdysozoa</taxon>
        <taxon>Arthropoda</taxon>
        <taxon>Hexapoda</taxon>
        <taxon>Insecta</taxon>
        <taxon>Pterygota</taxon>
        <taxon>Neoptera</taxon>
        <taxon>Endopterygota</taxon>
        <taxon>Hymenoptera</taxon>
        <taxon>Apocrita</taxon>
        <taxon>Proctotrupomorpha</taxon>
        <taxon>Cynipoidea</taxon>
        <taxon>Figitidae</taxon>
        <taxon>Aspicerinae</taxon>
        <taxon>Pujadella</taxon>
    </lineage>
</organism>
<evidence type="ECO:0000256" key="2">
    <source>
        <dbReference type="ARBA" id="ARBA00004141"/>
    </source>
</evidence>
<feature type="transmembrane region" description="Helical" evidence="10">
    <location>
        <begin position="450"/>
        <end position="467"/>
    </location>
</feature>
<comment type="catalytic activity">
    <reaction evidence="9 10">
        <text>a ubiquinone + NADH + 5 H(+)(in) = a ubiquinol + NAD(+) + 4 H(+)(out)</text>
        <dbReference type="Rhea" id="RHEA:29091"/>
        <dbReference type="Rhea" id="RHEA-COMP:9565"/>
        <dbReference type="Rhea" id="RHEA-COMP:9566"/>
        <dbReference type="ChEBI" id="CHEBI:15378"/>
        <dbReference type="ChEBI" id="CHEBI:16389"/>
        <dbReference type="ChEBI" id="CHEBI:17976"/>
        <dbReference type="ChEBI" id="CHEBI:57540"/>
        <dbReference type="ChEBI" id="CHEBI:57945"/>
        <dbReference type="EC" id="7.1.1.2"/>
    </reaction>
</comment>
<comment type="function">
    <text evidence="10">Core subunit of the mitochondrial membrane respiratory chain NADH dehydrogenase (Complex I) which catalyzes electron transfer from NADH through the respiratory chain, using ubiquinone as an electron acceptor. Essential for the catalytic activity and assembly of complex I.</text>
</comment>
<comment type="subcellular location">
    <subcellularLocation>
        <location evidence="2">Membrane</location>
        <topology evidence="2">Multi-pass membrane protein</topology>
    </subcellularLocation>
</comment>
<keyword evidence="6" id="KW-0249">Electron transport</keyword>
<dbReference type="PANTHER" id="PTHR42829">
    <property type="entry name" value="NADH-UBIQUINONE OXIDOREDUCTASE CHAIN 5"/>
    <property type="match status" value="1"/>
</dbReference>
<feature type="transmembrane region" description="Helical" evidence="10">
    <location>
        <begin position="48"/>
        <end position="73"/>
    </location>
</feature>
<feature type="transmembrane region" description="Helical" evidence="10">
    <location>
        <begin position="332"/>
        <end position="351"/>
    </location>
</feature>
<feature type="transmembrane region" description="Helical" evidence="10">
    <location>
        <begin position="544"/>
        <end position="561"/>
    </location>
</feature>
<feature type="transmembrane region" description="Helical" evidence="10">
    <location>
        <begin position="414"/>
        <end position="438"/>
    </location>
</feature>
<feature type="transmembrane region" description="Helical" evidence="10">
    <location>
        <begin position="237"/>
        <end position="257"/>
    </location>
</feature>
<feature type="transmembrane region" description="Helical" evidence="10">
    <location>
        <begin position="110"/>
        <end position="129"/>
    </location>
</feature>
<evidence type="ECO:0000256" key="9">
    <source>
        <dbReference type="ARBA" id="ARBA00049551"/>
    </source>
</evidence>
<feature type="transmembrane region" description="Helical" evidence="10">
    <location>
        <begin position="372"/>
        <end position="394"/>
    </location>
</feature>
<dbReference type="PRINTS" id="PR01434">
    <property type="entry name" value="NADHDHGNASE5"/>
</dbReference>
<comment type="function">
    <text evidence="1">Core subunit of the mitochondrial membrane respiratory chain NADH dehydrogenase (Complex I) that is believed to belong to the minimal assembly required for catalysis. Complex I functions in the transfer of electrons from NADH to the respiratory chain. The immediate electron acceptor for the enzyme is believed to be ubiquinone.</text>
</comment>
<dbReference type="GO" id="GO:0008137">
    <property type="term" value="F:NADH dehydrogenase (ubiquinone) activity"/>
    <property type="evidence" value="ECO:0007669"/>
    <property type="project" value="UniProtKB-EC"/>
</dbReference>
<keyword evidence="7 10" id="KW-1133">Transmembrane helix</keyword>
<feature type="domain" description="NADH-Ubiquinone oxidoreductase (complex I) chain 5 N-terminal" evidence="12">
    <location>
        <begin position="41"/>
        <end position="87"/>
    </location>
</feature>
<keyword evidence="8 10" id="KW-0472">Membrane</keyword>
<dbReference type="EC" id="7.1.1.2" evidence="3 10"/>
<proteinExistence type="inferred from homology"/>
<reference evidence="13" key="1">
    <citation type="journal article" date="2022" name="Genes (Basel)">
        <title>Novel Gene Rearrangements in the Mitochondrial Genomes of Cynipoid Wasps (Hymenoptera: Cynipoidea).</title>
        <authorList>
            <person name="Shu X."/>
            <person name="Li Z."/>
            <person name="Yuan R."/>
            <person name="Tang P."/>
            <person name="Chen X."/>
        </authorList>
    </citation>
    <scope>NUCLEOTIDE SEQUENCE</scope>
</reference>
<feature type="transmembrane region" description="Helical" evidence="10">
    <location>
        <begin position="207"/>
        <end position="225"/>
    </location>
</feature>
<evidence type="ECO:0000256" key="3">
    <source>
        <dbReference type="ARBA" id="ARBA00012944"/>
    </source>
</evidence>
<feature type="domain" description="NADH:quinone oxidoreductase/Mrp antiporter transmembrane" evidence="11">
    <location>
        <begin position="104"/>
        <end position="381"/>
    </location>
</feature>
<accession>A0A9E8GDI8</accession>
<sequence>MIIYILISMYLWTSSIWLFLLSLLFLINKKIILLDWMILFMNSCNMKFIIYIDWMTLMFSSVVLLISSMVMWYSLNYMMNEKKKNYFSIILFMFVMSMLIMIMSPNILSVILGWDGLGLISYCLIIYYQNLYSFNSGMMTLLSNRVGDTMLMMMIFFMNNIGSWNLMSFSFNNLTFTLMMLMMIMTKSAQTPFSMWLPAAMAAPTPVSALVHSSTLVTAGVYLMIRFNKIFFINKMNLTIMMIGLMTMLTASINALMEFDFKKIIAFSTLSQLGLMITMLSMNMSPNYIFFHLISHAMFKSLLFLCSGVIIHSMNNHQDIRFMGKLVTEMPLTMMIFNFSNLSLCGFPFLSGYFSKDSMYDMLIKLNINMKIYYLMFFCICLTLMYSLRLTFYLTINPSMSPPLNMNLDPFYMIYPMLPLLIMTILYGSSINWILFSTINLNLNDLISKLNMYMMMMISLKIFYIMNNNLNQIKFKFINIMNSMSSFFLLKNMSIMMNNKFILINNNIFTLNEQYWNEFYNKMFPFMYLNLLMKFFNKMFNNKFITLILLIMHMTLLLILFNF</sequence>
<feature type="transmembrane region" description="Helical" evidence="10">
    <location>
        <begin position="289"/>
        <end position="312"/>
    </location>
</feature>
<geneLocation type="mitochondrion" evidence="13"/>
<keyword evidence="5 10" id="KW-0812">Transmembrane</keyword>
<feature type="transmembrane region" description="Helical" evidence="10">
    <location>
        <begin position="6"/>
        <end position="27"/>
    </location>
</feature>
<evidence type="ECO:0000256" key="7">
    <source>
        <dbReference type="ARBA" id="ARBA00022989"/>
    </source>
</evidence>
<dbReference type="GO" id="GO:0003954">
    <property type="term" value="F:NADH dehydrogenase activity"/>
    <property type="evidence" value="ECO:0007669"/>
    <property type="project" value="TreeGrafter"/>
</dbReference>
<feature type="transmembrane region" description="Helical" evidence="10">
    <location>
        <begin position="263"/>
        <end position="282"/>
    </location>
</feature>
<keyword evidence="10 13" id="KW-0496">Mitochondrion</keyword>
<keyword evidence="10" id="KW-0813">Transport</keyword>
<feature type="transmembrane region" description="Helical" evidence="10">
    <location>
        <begin position="174"/>
        <end position="195"/>
    </location>
</feature>
<evidence type="ECO:0000256" key="5">
    <source>
        <dbReference type="ARBA" id="ARBA00022692"/>
    </source>
</evidence>
<dbReference type="EMBL" id="OM677824">
    <property type="protein sequence ID" value="UZT67466.1"/>
    <property type="molecule type" value="Genomic_DNA"/>
</dbReference>